<organism evidence="1 2">
    <name type="scientific">Nephila pilipes</name>
    <name type="common">Giant wood spider</name>
    <name type="synonym">Nephila maculata</name>
    <dbReference type="NCBI Taxonomy" id="299642"/>
    <lineage>
        <taxon>Eukaryota</taxon>
        <taxon>Metazoa</taxon>
        <taxon>Ecdysozoa</taxon>
        <taxon>Arthropoda</taxon>
        <taxon>Chelicerata</taxon>
        <taxon>Arachnida</taxon>
        <taxon>Araneae</taxon>
        <taxon>Araneomorphae</taxon>
        <taxon>Entelegynae</taxon>
        <taxon>Araneoidea</taxon>
        <taxon>Nephilidae</taxon>
        <taxon>Nephila</taxon>
    </lineage>
</organism>
<accession>A0A8X6MVQ5</accession>
<keyword evidence="2" id="KW-1185">Reference proteome</keyword>
<evidence type="ECO:0000313" key="2">
    <source>
        <dbReference type="Proteomes" id="UP000887013"/>
    </source>
</evidence>
<dbReference type="EMBL" id="BMAW01051385">
    <property type="protein sequence ID" value="GFS80102.1"/>
    <property type="molecule type" value="Genomic_DNA"/>
</dbReference>
<gene>
    <name evidence="1" type="ORF">NPIL_241991</name>
</gene>
<name>A0A8X6MVQ5_NEPPI</name>
<dbReference type="Proteomes" id="UP000887013">
    <property type="component" value="Unassembled WGS sequence"/>
</dbReference>
<comment type="caution">
    <text evidence="1">The sequence shown here is derived from an EMBL/GenBank/DDBJ whole genome shotgun (WGS) entry which is preliminary data.</text>
</comment>
<proteinExistence type="predicted"/>
<sequence>MTTRTQEEEEEILRNGYSDHFPFKGFIEPELDGVFSKNGIGDPISSLTFVSTIFRSPLSSERHCLSFSLLALVLPEGSKPDRNGDKKKGRRKN</sequence>
<evidence type="ECO:0000313" key="1">
    <source>
        <dbReference type="EMBL" id="GFS80102.1"/>
    </source>
</evidence>
<dbReference type="AlphaFoldDB" id="A0A8X6MVQ5"/>
<reference evidence="1" key="1">
    <citation type="submission" date="2020-08" db="EMBL/GenBank/DDBJ databases">
        <title>Multicomponent nature underlies the extraordinary mechanical properties of spider dragline silk.</title>
        <authorList>
            <person name="Kono N."/>
            <person name="Nakamura H."/>
            <person name="Mori M."/>
            <person name="Yoshida Y."/>
            <person name="Ohtoshi R."/>
            <person name="Malay A.D."/>
            <person name="Moran D.A.P."/>
            <person name="Tomita M."/>
            <person name="Numata K."/>
            <person name="Arakawa K."/>
        </authorList>
    </citation>
    <scope>NUCLEOTIDE SEQUENCE</scope>
</reference>
<protein>
    <submittedName>
        <fullName evidence="1">Uncharacterized protein</fullName>
    </submittedName>
</protein>